<feature type="region of interest" description="Disordered" evidence="1">
    <location>
        <begin position="943"/>
        <end position="968"/>
    </location>
</feature>
<evidence type="ECO:0000313" key="2">
    <source>
        <dbReference type="EMBL" id="MBA2224781.1"/>
    </source>
</evidence>
<name>A0A7V9AA64_9BACT</name>
<organism evidence="2 3">
    <name type="scientific">Thermogemmata fonticola</name>
    <dbReference type="NCBI Taxonomy" id="2755323"/>
    <lineage>
        <taxon>Bacteria</taxon>
        <taxon>Pseudomonadati</taxon>
        <taxon>Planctomycetota</taxon>
        <taxon>Planctomycetia</taxon>
        <taxon>Gemmatales</taxon>
        <taxon>Gemmataceae</taxon>
        <taxon>Thermogemmata</taxon>
    </lineage>
</organism>
<sequence>MRHRHLSWILLSGIIAVATIARDSTVAQQVPPRQLPKSQAIYKQLRTFILEGQYSLALPLLKDFLDSKPEQQDYIAIYDKYGPGAFTLLYRVPRWSDNPAEQKKAREYVETIVNQAEAALDQHIRQPQRIAKYIANLGASPEERVFAQAELVRIGVAAVPFMIQEIRNEKDKAIVEGIYGLIPRMDAESIAAWIAALDGLNPTQQYGVLSGLVRHEQFLNLQEEVQTSIIPYLWSLILPNRETLPPLRQLAQDTLRSYLRGSNPILEKRSPEQELLRIARRFYEESPPYRLARKLPDTSEPVVRLWRWSAAEGKLVSVQVPVSWANEYYGLRYARWVAAGEGTHAVDAQVLMLSIAGRAAAWRSQYGDIAQHEPLVMQLLATAPVAIREEAFRQALRQKQTATLVAILQAAQMSADKELAAIGGRPGGTPVSLLELALDYPDPLVQFLAADTLLRGPFPLSAGVRVKVVDILRRQLQDAHVPPPSAPGTALYLDPDPRRRDSMLPVLLSAGFRVETFATGRDLLQRLRQGTAEVIIIDRHAVHPPLRDLLSQLRVDPRWSGIPTLVLASPDQVPSPTLEQLLLRLAAMMATTDPQLPDIPAIYQPHPNDPPEVRQNQILENQKARDSALAQAMKERRTRLLHVIDALPLHLNAEQRRLLELRVDLITSAVLAAQVPITPSVSPQISAYIHDLHQRHSLFPAHTLPDTRLAVEELLRILQRLEQEVDRVPAARARFEQLYSQLDAESLGLPVTRYRDLELEARLRQQLQYFPEVFLLPLPASAAEIRDNWFVLWRNSTVVRMADANYKRSVRARAVAALAQLAACPASSRDVIPATSNLLLALSDDSLAPDAMEALVHLPDPMIQPTLMGIVRNPQRPLPLRLQAADTAIRHAQRFSPTLPPEQVEPTRQAASMEKDLSLRLRVLAYLNLLAPQPQNFRQDLLNYIPPEPAQGKPASNPPSKDAPTDKQ</sequence>
<evidence type="ECO:0008006" key="4">
    <source>
        <dbReference type="Google" id="ProtNLM"/>
    </source>
</evidence>
<gene>
    <name evidence="2" type="ORF">H0921_01240</name>
</gene>
<dbReference type="SUPFAM" id="SSF52172">
    <property type="entry name" value="CheY-like"/>
    <property type="match status" value="1"/>
</dbReference>
<dbReference type="EMBL" id="JACEFB010000001">
    <property type="protein sequence ID" value="MBA2224781.1"/>
    <property type="molecule type" value="Genomic_DNA"/>
</dbReference>
<comment type="caution">
    <text evidence="2">The sequence shown here is derived from an EMBL/GenBank/DDBJ whole genome shotgun (WGS) entry which is preliminary data.</text>
</comment>
<evidence type="ECO:0000256" key="1">
    <source>
        <dbReference type="SAM" id="MobiDB-lite"/>
    </source>
</evidence>
<evidence type="ECO:0000313" key="3">
    <source>
        <dbReference type="Proteomes" id="UP000542342"/>
    </source>
</evidence>
<protein>
    <recommendedName>
        <fullName evidence="4">Response regulatory domain-containing protein</fullName>
    </recommendedName>
</protein>
<keyword evidence="3" id="KW-1185">Reference proteome</keyword>
<reference evidence="2 3" key="1">
    <citation type="submission" date="2020-07" db="EMBL/GenBank/DDBJ databases">
        <title>Thermogemmata thermophila gen. nov., sp. nov., a novel moderate thermophilic planctomycete from a Kamchatka hot spring.</title>
        <authorList>
            <person name="Elcheninov A.G."/>
            <person name="Podosokorskaya O.A."/>
            <person name="Kovaleva O.L."/>
            <person name="Novikov A."/>
            <person name="Bonch-Osmolovskaya E.A."/>
            <person name="Toshchakov S.V."/>
            <person name="Kublanov I.V."/>
        </authorList>
    </citation>
    <scope>NUCLEOTIDE SEQUENCE [LARGE SCALE GENOMIC DNA]</scope>
    <source>
        <strain evidence="2 3">2918</strain>
    </source>
</reference>
<dbReference type="SUPFAM" id="SSF48371">
    <property type="entry name" value="ARM repeat"/>
    <property type="match status" value="1"/>
</dbReference>
<accession>A0A7V9AA64</accession>
<dbReference type="Proteomes" id="UP000542342">
    <property type="component" value="Unassembled WGS sequence"/>
</dbReference>
<dbReference type="InterPro" id="IPR011006">
    <property type="entry name" value="CheY-like_superfamily"/>
</dbReference>
<proteinExistence type="predicted"/>
<dbReference type="RefSeq" id="WP_194536203.1">
    <property type="nucleotide sequence ID" value="NZ_JACEFB010000001.1"/>
</dbReference>
<dbReference type="AlphaFoldDB" id="A0A7V9AA64"/>
<dbReference type="InterPro" id="IPR016024">
    <property type="entry name" value="ARM-type_fold"/>
</dbReference>